<accession>A0A836A9J9</accession>
<dbReference type="EMBL" id="JAEMGP010000005">
    <property type="protein sequence ID" value="KAG5209506.1"/>
    <property type="molecule type" value="Genomic_DNA"/>
</dbReference>
<name>A0A836A9J9_SHEEP</name>
<proteinExistence type="predicted"/>
<sequence>MLGPAGGTQPNAKETQDLCNRKRGVQASLFTLSTDIAFLLRGCCGVTQRKIQPDSWPYHAQPRRDVVDIPGNQSEEKLNSELSMGRITPYILHYVCAQVNTPIHNK</sequence>
<comment type="caution">
    <text evidence="1">The sequence shown here is derived from an EMBL/GenBank/DDBJ whole genome shotgun (WGS) entry which is preliminary data.</text>
</comment>
<dbReference type="AlphaFoldDB" id="A0A836A9J9"/>
<evidence type="ECO:0000313" key="1">
    <source>
        <dbReference type="EMBL" id="KAG5209506.1"/>
    </source>
</evidence>
<organism evidence="1 2">
    <name type="scientific">Ovis aries</name>
    <name type="common">Sheep</name>
    <dbReference type="NCBI Taxonomy" id="9940"/>
    <lineage>
        <taxon>Eukaryota</taxon>
        <taxon>Metazoa</taxon>
        <taxon>Chordata</taxon>
        <taxon>Craniata</taxon>
        <taxon>Vertebrata</taxon>
        <taxon>Euteleostomi</taxon>
        <taxon>Mammalia</taxon>
        <taxon>Eutheria</taxon>
        <taxon>Laurasiatheria</taxon>
        <taxon>Artiodactyla</taxon>
        <taxon>Ruminantia</taxon>
        <taxon>Pecora</taxon>
        <taxon>Bovidae</taxon>
        <taxon>Caprinae</taxon>
        <taxon>Ovis</taxon>
    </lineage>
</organism>
<reference evidence="1 2" key="1">
    <citation type="submission" date="2020-12" db="EMBL/GenBank/DDBJ databases">
        <title>De novo assembly of Tibetan sheep genome.</title>
        <authorList>
            <person name="Li X."/>
        </authorList>
    </citation>
    <scope>NUCLEOTIDE SEQUENCE [LARGE SCALE GENOMIC DNA]</scope>
    <source>
        <tissue evidence="1">Heart</tissue>
    </source>
</reference>
<dbReference type="Proteomes" id="UP000664991">
    <property type="component" value="Unassembled WGS sequence"/>
</dbReference>
<gene>
    <name evidence="1" type="ORF">JEQ12_017071</name>
</gene>
<evidence type="ECO:0000313" key="2">
    <source>
        <dbReference type="Proteomes" id="UP000664991"/>
    </source>
</evidence>
<protein>
    <submittedName>
        <fullName evidence="1">Uncharacterized protein</fullName>
    </submittedName>
</protein>